<proteinExistence type="inferred from homology"/>
<accession>C7HTQ3</accession>
<evidence type="ECO:0000256" key="4">
    <source>
        <dbReference type="ARBA" id="ARBA00022984"/>
    </source>
</evidence>
<protein>
    <submittedName>
        <fullName evidence="7">FemAB family protein</fullName>
    </submittedName>
</protein>
<dbReference type="Gene3D" id="3.40.630.30">
    <property type="match status" value="2"/>
</dbReference>
<dbReference type="GO" id="GO:0009252">
    <property type="term" value="P:peptidoglycan biosynthetic process"/>
    <property type="evidence" value="ECO:0007669"/>
    <property type="project" value="UniProtKB-KW"/>
</dbReference>
<dbReference type="PROSITE" id="PS51191">
    <property type="entry name" value="FEMABX"/>
    <property type="match status" value="1"/>
</dbReference>
<dbReference type="eggNOG" id="COG2348">
    <property type="taxonomic scope" value="Bacteria"/>
</dbReference>
<dbReference type="AlphaFoldDB" id="C7HTQ3"/>
<comment type="caution">
    <text evidence="7">The sequence shown here is derived from an EMBL/GenBank/DDBJ whole genome shotgun (WGS) entry which is preliminary data.</text>
</comment>
<organism evidence="7 8">
    <name type="scientific">Anaerococcus vaginalis ATCC 51170</name>
    <dbReference type="NCBI Taxonomy" id="655811"/>
    <lineage>
        <taxon>Bacteria</taxon>
        <taxon>Bacillati</taxon>
        <taxon>Bacillota</taxon>
        <taxon>Tissierellia</taxon>
        <taxon>Tissierellales</taxon>
        <taxon>Peptoniphilaceae</taxon>
        <taxon>Anaerococcus</taxon>
    </lineage>
</organism>
<comment type="similarity">
    <text evidence="1">Belongs to the FemABX family.</text>
</comment>
<name>C7HTQ3_9FIRM</name>
<dbReference type="SUPFAM" id="SSF55729">
    <property type="entry name" value="Acyl-CoA N-acyltransferases (Nat)"/>
    <property type="match status" value="2"/>
</dbReference>
<dbReference type="InterPro" id="IPR003447">
    <property type="entry name" value="FEMABX"/>
</dbReference>
<keyword evidence="4" id="KW-0573">Peptidoglycan synthesis</keyword>
<dbReference type="PANTHER" id="PTHR36174:SF1">
    <property type="entry name" value="LIPID II:GLYCINE GLYCYLTRANSFERASE"/>
    <property type="match status" value="1"/>
</dbReference>
<dbReference type="GO" id="GO:0008360">
    <property type="term" value="P:regulation of cell shape"/>
    <property type="evidence" value="ECO:0007669"/>
    <property type="project" value="UniProtKB-KW"/>
</dbReference>
<sequence length="358" mass="42825">MSAIIIYNELIYGGYMRLNVNDKEKVKKYWDFFYNHPSSSFYQDKIWALIKNGWNSDYFYIEKNNEIIAVAQVLSIYNSEAKKNLFYCPRGPVSDLYDIETNIELINEIKNFAKKNNGFLVKFDPNYEYDEKLVNEYKKHGIEFCHKMYSYVQFPFSMMLDINGRKFEDVIQSFSKNGRKQVRKSYKQDLELYVGNRDDIKIFHEITADMCKRKGITYRPIDYYYRLYDNFKDKARMTFVKYKNEFLSCSFLITFKDYAMALYGADNLSIDLGQSYFLDAEEIRYCCENNIRYYDLGGVKSLDINDGLYRFKRKFTNNNIIKWIGNIECIIDEDSYQKFIENKDDRDYTPELKGNIAD</sequence>
<evidence type="ECO:0000256" key="1">
    <source>
        <dbReference type="ARBA" id="ARBA00009943"/>
    </source>
</evidence>
<dbReference type="Pfam" id="PF02388">
    <property type="entry name" value="FemAB"/>
    <property type="match status" value="2"/>
</dbReference>
<reference evidence="7 8" key="1">
    <citation type="submission" date="2009-08" db="EMBL/GenBank/DDBJ databases">
        <authorList>
            <person name="Muzny D."/>
            <person name="Qin X."/>
            <person name="Deng J."/>
            <person name="Jiang H."/>
            <person name="Liu Y."/>
            <person name="Qu J."/>
            <person name="Song X.-Z."/>
            <person name="Zhang L."/>
            <person name="Thornton R."/>
            <person name="Coyle M."/>
            <person name="Francisco L."/>
            <person name="Jackson L."/>
            <person name="Javaid M."/>
            <person name="Korchina V."/>
            <person name="Kovar C."/>
            <person name="Mata R."/>
            <person name="Mathew T."/>
            <person name="Ngo R."/>
            <person name="Nguyen L."/>
            <person name="Nguyen N."/>
            <person name="Okwuonu G."/>
            <person name="Ongeri F."/>
            <person name="Pham C."/>
            <person name="Simmons D."/>
            <person name="Wilczek-Boney K."/>
            <person name="Hale W."/>
            <person name="Jakkamsetti A."/>
            <person name="Pham P."/>
            <person name="Ruth R."/>
            <person name="San Lucas F."/>
            <person name="Warren J."/>
            <person name="Zhang J."/>
            <person name="Zhao Z."/>
            <person name="Zhou C."/>
            <person name="Zhu D."/>
            <person name="Lee S."/>
            <person name="Bess C."/>
            <person name="Blankenburg K."/>
            <person name="Forbes L."/>
            <person name="Fu Q."/>
            <person name="Gubbala S."/>
            <person name="Hirani K."/>
            <person name="Jayaseelan J.C."/>
            <person name="Lara F."/>
            <person name="Munidasa M."/>
            <person name="Palculict T."/>
            <person name="Patil S."/>
            <person name="Pu L.-L."/>
            <person name="Saada N."/>
            <person name="Tang L."/>
            <person name="Weissenberger G."/>
            <person name="Zhu Y."/>
            <person name="Hemphill L."/>
            <person name="Shang Y."/>
            <person name="Youmans B."/>
            <person name="Ayvaz T."/>
            <person name="Ross M."/>
            <person name="Santibanez J."/>
            <person name="Aqrawi P."/>
            <person name="Gross S."/>
            <person name="Joshi V."/>
            <person name="Fowler G."/>
            <person name="Nazareth L."/>
            <person name="Reid J."/>
            <person name="Worley K."/>
            <person name="Petrosino J."/>
            <person name="Highlander S."/>
            <person name="Gibbs R."/>
            <person name="Gibbs R."/>
        </authorList>
    </citation>
    <scope>NUCLEOTIDE SEQUENCE [LARGE SCALE GENOMIC DNA]</scope>
    <source>
        <strain evidence="7 8">ATCC 51170</strain>
    </source>
</reference>
<evidence type="ECO:0000256" key="3">
    <source>
        <dbReference type="ARBA" id="ARBA00022960"/>
    </source>
</evidence>
<keyword evidence="3" id="KW-0133">Cell shape</keyword>
<dbReference type="EMBL" id="ACXU01000009">
    <property type="protein sequence ID" value="EEU12934.1"/>
    <property type="molecule type" value="Genomic_DNA"/>
</dbReference>
<keyword evidence="2" id="KW-0808">Transferase</keyword>
<keyword evidence="5" id="KW-0012">Acyltransferase</keyword>
<evidence type="ECO:0000313" key="7">
    <source>
        <dbReference type="EMBL" id="EEU12934.1"/>
    </source>
</evidence>
<dbReference type="InterPro" id="IPR016181">
    <property type="entry name" value="Acyl_CoA_acyltransferase"/>
</dbReference>
<evidence type="ECO:0000256" key="5">
    <source>
        <dbReference type="ARBA" id="ARBA00023315"/>
    </source>
</evidence>
<keyword evidence="8" id="KW-1185">Reference proteome</keyword>
<dbReference type="Proteomes" id="UP000003821">
    <property type="component" value="Unassembled WGS sequence"/>
</dbReference>
<dbReference type="GO" id="GO:0071555">
    <property type="term" value="P:cell wall organization"/>
    <property type="evidence" value="ECO:0007669"/>
    <property type="project" value="UniProtKB-KW"/>
</dbReference>
<gene>
    <name evidence="7" type="ORF">HMPREF0078_0654</name>
</gene>
<evidence type="ECO:0000256" key="2">
    <source>
        <dbReference type="ARBA" id="ARBA00022679"/>
    </source>
</evidence>
<evidence type="ECO:0000256" key="6">
    <source>
        <dbReference type="ARBA" id="ARBA00023316"/>
    </source>
</evidence>
<keyword evidence="6" id="KW-0961">Cell wall biogenesis/degradation</keyword>
<dbReference type="HOGENOM" id="CLU_048411_0_1_9"/>
<dbReference type="InterPro" id="IPR050644">
    <property type="entry name" value="PG_Glycine_Bridge_Synth"/>
</dbReference>
<dbReference type="GO" id="GO:0016755">
    <property type="term" value="F:aminoacyltransferase activity"/>
    <property type="evidence" value="ECO:0007669"/>
    <property type="project" value="InterPro"/>
</dbReference>
<evidence type="ECO:0000313" key="8">
    <source>
        <dbReference type="Proteomes" id="UP000003821"/>
    </source>
</evidence>
<dbReference type="PANTHER" id="PTHR36174">
    <property type="entry name" value="LIPID II:GLYCINE GLYCYLTRANSFERASE"/>
    <property type="match status" value="1"/>
</dbReference>